<protein>
    <submittedName>
        <fullName evidence="3">Alpha-amylase family glycosyl hydrolase</fullName>
    </submittedName>
</protein>
<feature type="signal peptide" evidence="1">
    <location>
        <begin position="1"/>
        <end position="20"/>
    </location>
</feature>
<dbReference type="Gene3D" id="3.20.20.80">
    <property type="entry name" value="Glycosidases"/>
    <property type="match status" value="2"/>
</dbReference>
<name>A0ABU7G744_9ALTE</name>
<comment type="caution">
    <text evidence="3">The sequence shown here is derived from an EMBL/GenBank/DDBJ whole genome shotgun (WGS) entry which is preliminary data.</text>
</comment>
<dbReference type="PROSITE" id="PS51257">
    <property type="entry name" value="PROKAR_LIPOPROTEIN"/>
    <property type="match status" value="1"/>
</dbReference>
<dbReference type="SMART" id="SM00642">
    <property type="entry name" value="Aamy"/>
    <property type="match status" value="1"/>
</dbReference>
<reference evidence="4" key="1">
    <citation type="submission" date="2023-07" db="EMBL/GenBank/DDBJ databases">
        <title>Draft genome sequence of Agarivorans aestuarii strain ZMCS4, a CAZymes producing bacteria isolated from the marine brown algae Clodostephus spongiosus.</title>
        <authorList>
            <person name="Lorente B."/>
            <person name="Cabral C."/>
            <person name="Frias J."/>
            <person name="Faria J."/>
            <person name="Toubarro D."/>
        </authorList>
    </citation>
    <scope>NUCLEOTIDE SEQUENCE [LARGE SCALE GENOMIC DNA]</scope>
    <source>
        <strain evidence="4">ZMCS4</strain>
    </source>
</reference>
<sequence length="722" mass="77970">MNWSKSAISMAVVFGLSACAGGGGGDTSGGNGGTYPGHGETAPLIGVDRTSQIIEVTHSSSDVFESLDCNNTSTNSEVCGLRVYQVMVESFIDGDSNHDYNSAYGNSHHKGDLQGIIDALPYIASTGSNALWLTPIFQTNPEAGQDDWADKLDGTGYFTSDYFSIDKNFGTEAQFQELVDTAHQLGLYVLLDGVFGHHKGNVVASPNGLKPSGSANPVSYPGVDNDTLNFYKEVATYWVENFGIDGWRLDQAYQVPVQYWAEIREAVEASSQQHTGYTLGNETVKPLGYMVAEIWKGQGDIADEAYGSEGNAALNSAFDFPVRYSLVQTLAGEEWGQTNGKSNLDASNLHVGLQSHFSYPSHAQPNLMLTNHDLVRFGDLLQRSGLANPSDEDYWLRHQAAFAFMAATSGPITLYYGDEIGDQVADFYKQIDCSSDGGTGARAGYCDDHVSRNSGQIPGLASTQDGEVFSPTSEQSDLIDYVKELYKLRDENPALSKGSRTHIYSDRYVFIDRKDSTDNHLLFLLNTKATPLELTIKASAIGSDGSLIDLRNDSAIEISADSYLLSLNPFESKFLSIESPSAEGPQKGSDNDDIGTGDMADCTLGDVAGGSLTNDTFLRGSWSDSNWEAVSARKFNHKGNDLYQVVINEAPGPYLFQIAEAGESWANQRSVNGNLALGTETNLAAGGYELNTNVSLSSADQYVYSIRVSNGIADSIMVSRCQ</sequence>
<feature type="domain" description="Glycosyl hydrolase family 13 catalytic" evidence="2">
    <location>
        <begin position="85"/>
        <end position="489"/>
    </location>
</feature>
<dbReference type="Pfam" id="PF00128">
    <property type="entry name" value="Alpha-amylase"/>
    <property type="match status" value="2"/>
</dbReference>
<dbReference type="Proteomes" id="UP001310248">
    <property type="component" value="Unassembled WGS sequence"/>
</dbReference>
<dbReference type="RefSeq" id="WP_329776178.1">
    <property type="nucleotide sequence ID" value="NZ_JAYDYW010000011.1"/>
</dbReference>
<reference evidence="3 4" key="2">
    <citation type="submission" date="2023-12" db="EMBL/GenBank/DDBJ databases">
        <authorList>
            <consortium name="Cladostephus spongiosus"/>
            <person name="Lorente B."/>
            <person name="Cabral C."/>
            <person name="Frias J."/>
            <person name="Faria J."/>
            <person name="Toubarro D."/>
        </authorList>
    </citation>
    <scope>NUCLEOTIDE SEQUENCE [LARGE SCALE GENOMIC DNA]</scope>
    <source>
        <strain evidence="3 4">ZMCS4</strain>
    </source>
</reference>
<evidence type="ECO:0000256" key="1">
    <source>
        <dbReference type="SAM" id="SignalP"/>
    </source>
</evidence>
<keyword evidence="1" id="KW-0732">Signal</keyword>
<dbReference type="PANTHER" id="PTHR10357">
    <property type="entry name" value="ALPHA-AMYLASE FAMILY MEMBER"/>
    <property type="match status" value="1"/>
</dbReference>
<evidence type="ECO:0000313" key="3">
    <source>
        <dbReference type="EMBL" id="MEE1675238.1"/>
    </source>
</evidence>
<proteinExistence type="predicted"/>
<dbReference type="GO" id="GO:0016787">
    <property type="term" value="F:hydrolase activity"/>
    <property type="evidence" value="ECO:0007669"/>
    <property type="project" value="UniProtKB-KW"/>
</dbReference>
<accession>A0ABU7G744</accession>
<keyword evidence="3" id="KW-0378">Hydrolase</keyword>
<feature type="chain" id="PRO_5045137110" evidence="1">
    <location>
        <begin position="21"/>
        <end position="722"/>
    </location>
</feature>
<dbReference type="InterPro" id="IPR017853">
    <property type="entry name" value="GH"/>
</dbReference>
<dbReference type="SUPFAM" id="SSF51445">
    <property type="entry name" value="(Trans)glycosidases"/>
    <property type="match status" value="1"/>
</dbReference>
<dbReference type="EMBL" id="JAYDYW010000011">
    <property type="protein sequence ID" value="MEE1675238.1"/>
    <property type="molecule type" value="Genomic_DNA"/>
</dbReference>
<organism evidence="3 4">
    <name type="scientific">Agarivorans aestuarii</name>
    <dbReference type="NCBI Taxonomy" id="1563703"/>
    <lineage>
        <taxon>Bacteria</taxon>
        <taxon>Pseudomonadati</taxon>
        <taxon>Pseudomonadota</taxon>
        <taxon>Gammaproteobacteria</taxon>
        <taxon>Alteromonadales</taxon>
        <taxon>Alteromonadaceae</taxon>
        <taxon>Agarivorans</taxon>
    </lineage>
</organism>
<dbReference type="InterPro" id="IPR006047">
    <property type="entry name" value="GH13_cat_dom"/>
</dbReference>
<dbReference type="PANTHER" id="PTHR10357:SF228">
    <property type="entry name" value="PUTATIVE-RELATED"/>
    <property type="match status" value="1"/>
</dbReference>
<evidence type="ECO:0000313" key="4">
    <source>
        <dbReference type="Proteomes" id="UP001310248"/>
    </source>
</evidence>
<keyword evidence="4" id="KW-1185">Reference proteome</keyword>
<gene>
    <name evidence="3" type="ORF">SNR37_000563</name>
</gene>
<evidence type="ECO:0000259" key="2">
    <source>
        <dbReference type="SMART" id="SM00642"/>
    </source>
</evidence>